<dbReference type="RefSeq" id="WP_183357661.1">
    <property type="nucleotide sequence ID" value="NZ_BAABKR010000001.1"/>
</dbReference>
<dbReference type="AlphaFoldDB" id="A0A7W5TTQ6"/>
<sequence length="569" mass="63458">MSSLEDARTPRQLADAYVHRLAELEPQVATALGLNPDDQRMPDYSPARHRARTDLGHQVLARLDELQAQAPAEGFDQVEARCATLLRDRIGVELQITETGEQLLVLRNIASPIHGARSLFLMMPTATEADWKVIAARMAKFSDCYASLRETLEEGRRRQILSAPRQVETIIDQLGEWISDQATSGGTSWFHHFVANGPTVLQQSLRRAADSAVVAVSDMRSYLGETYLPAAQGVPDAVGRDRYLLNTRRWTGASIDPEEVYAWGWAEYQRIDAQMRELAEQIRPGSTPVETMAWLDEHGKRVEGVEEVRQWLQQMMDSAITELDGTHFEIAEPIRTVEARIAPAGSAAAPYYTRPSVDFARPGRTWLPTQGRTVFPLYDLVSTWYHEGVPGHHLQLAQWAHVSGELSLFQTTIGSSSGATEGWALYAERLMDELGCLDAEERMGYLEAQMMRAVRVVIDVGMHLQLPVPADSPIAPGQRWTPELAEEFFRLHSGRSREFIASEIVRYLGWPGQAISYKLGERAWLSGREAARTAHAARGAKFDLKAWHMKALSLGALGLDDLEAALAEL</sequence>
<reference evidence="1 2" key="1">
    <citation type="submission" date="2020-08" db="EMBL/GenBank/DDBJ databases">
        <title>Sequencing the genomes of 1000 actinobacteria strains.</title>
        <authorList>
            <person name="Klenk H.-P."/>
        </authorList>
    </citation>
    <scope>NUCLEOTIDE SEQUENCE [LARGE SCALE GENOMIC DNA]</scope>
    <source>
        <strain evidence="1 2">DSM 28238</strain>
    </source>
</reference>
<evidence type="ECO:0000313" key="1">
    <source>
        <dbReference type="EMBL" id="MBB3667333.1"/>
    </source>
</evidence>
<proteinExistence type="predicted"/>
<protein>
    <submittedName>
        <fullName evidence="1">Uncharacterized protein (DUF885 family)</fullName>
    </submittedName>
</protein>
<dbReference type="PANTHER" id="PTHR33361:SF2">
    <property type="entry name" value="DUF885 DOMAIN-CONTAINING PROTEIN"/>
    <property type="match status" value="1"/>
</dbReference>
<dbReference type="Pfam" id="PF05960">
    <property type="entry name" value="DUF885"/>
    <property type="match status" value="1"/>
</dbReference>
<gene>
    <name evidence="1" type="ORF">FHX47_000926</name>
</gene>
<dbReference type="EMBL" id="JACIBT010000001">
    <property type="protein sequence ID" value="MBB3667333.1"/>
    <property type="molecule type" value="Genomic_DNA"/>
</dbReference>
<accession>A0A7W5TTQ6</accession>
<dbReference type="PANTHER" id="PTHR33361">
    <property type="entry name" value="GLR0591 PROTEIN"/>
    <property type="match status" value="1"/>
</dbReference>
<dbReference type="InterPro" id="IPR010281">
    <property type="entry name" value="DUF885"/>
</dbReference>
<comment type="caution">
    <text evidence="1">The sequence shown here is derived from an EMBL/GenBank/DDBJ whole genome shotgun (WGS) entry which is preliminary data.</text>
</comment>
<organism evidence="1 2">
    <name type="scientific">Garicola koreensis</name>
    <dbReference type="NCBI Taxonomy" id="1262554"/>
    <lineage>
        <taxon>Bacteria</taxon>
        <taxon>Bacillati</taxon>
        <taxon>Actinomycetota</taxon>
        <taxon>Actinomycetes</taxon>
        <taxon>Micrococcales</taxon>
        <taxon>Micrococcaceae</taxon>
        <taxon>Garicola</taxon>
    </lineage>
</organism>
<keyword evidence="2" id="KW-1185">Reference proteome</keyword>
<name>A0A7W5TTQ6_9MICC</name>
<evidence type="ECO:0000313" key="2">
    <source>
        <dbReference type="Proteomes" id="UP000547528"/>
    </source>
</evidence>
<dbReference type="Proteomes" id="UP000547528">
    <property type="component" value="Unassembled WGS sequence"/>
</dbReference>